<dbReference type="AlphaFoldDB" id="A0A7K0D769"/>
<dbReference type="EMBL" id="WEGK01000010">
    <property type="protein sequence ID" value="MQY21610.1"/>
    <property type="molecule type" value="Genomic_DNA"/>
</dbReference>
<organism evidence="3 4">
    <name type="scientific">Nocardia macrotermitis</name>
    <dbReference type="NCBI Taxonomy" id="2585198"/>
    <lineage>
        <taxon>Bacteria</taxon>
        <taxon>Bacillati</taxon>
        <taxon>Actinomycetota</taxon>
        <taxon>Actinomycetes</taxon>
        <taxon>Mycobacteriales</taxon>
        <taxon>Nocardiaceae</taxon>
        <taxon>Nocardia</taxon>
    </lineage>
</organism>
<evidence type="ECO:0000256" key="1">
    <source>
        <dbReference type="ARBA" id="ARBA00023002"/>
    </source>
</evidence>
<dbReference type="PANTHER" id="PTHR43157:SF31">
    <property type="entry name" value="PHOSPHATIDYLINOSITOL-GLYCAN BIOSYNTHESIS CLASS F PROTEIN"/>
    <property type="match status" value="1"/>
</dbReference>
<dbReference type="Gene3D" id="3.40.50.720">
    <property type="entry name" value="NAD(P)-binding Rossmann-like Domain"/>
    <property type="match status" value="1"/>
</dbReference>
<comment type="caution">
    <text evidence="3">The sequence shown here is derived from an EMBL/GenBank/DDBJ whole genome shotgun (WGS) entry which is preliminary data.</text>
</comment>
<dbReference type="InterPro" id="IPR036291">
    <property type="entry name" value="NAD(P)-bd_dom_sf"/>
</dbReference>
<dbReference type="Proteomes" id="UP000438448">
    <property type="component" value="Unassembled WGS sequence"/>
</dbReference>
<evidence type="ECO:0000256" key="2">
    <source>
        <dbReference type="RuleBase" id="RU000363"/>
    </source>
</evidence>
<comment type="similarity">
    <text evidence="2">Belongs to the short-chain dehydrogenases/reductases (SDR) family.</text>
</comment>
<evidence type="ECO:0000313" key="4">
    <source>
        <dbReference type="Proteomes" id="UP000438448"/>
    </source>
</evidence>
<sequence>MMADERDLAGRVVVVTGANSGIGRAVAADLARRGATTILACRNPDKARAAVAELRELTGNESVRSVELDLADLRSVERCAGELIESIDGIDVLVNNAGGAVPERRLTAQGVEETFASNYLGHYALTRLLLAHLRRDPQARVVNVSSNGHKYTKGIPWDDPTYEHGYGGLPAYGTAKLAQILFTRELAHRFGESGIHASAIHPGFIGSNFYARDRMGGAMTLVMKPIVGLFAKTPEQGARTVIQLATSDDVLSTNGAYWANGATATASAAATDDESAKRLWELSERMVTDGGVALPAA</sequence>
<keyword evidence="1" id="KW-0560">Oxidoreductase</keyword>
<accession>A0A7K0D769</accession>
<proteinExistence type="inferred from homology"/>
<keyword evidence="4" id="KW-1185">Reference proteome</keyword>
<name>A0A7K0D769_9NOCA</name>
<dbReference type="CDD" id="cd05327">
    <property type="entry name" value="retinol-DH_like_SDR_c_like"/>
    <property type="match status" value="1"/>
</dbReference>
<gene>
    <name evidence="3" type="ORF">NRB20_47230</name>
</gene>
<evidence type="ECO:0000313" key="3">
    <source>
        <dbReference type="EMBL" id="MQY21610.1"/>
    </source>
</evidence>
<dbReference type="PANTHER" id="PTHR43157">
    <property type="entry name" value="PHOSPHATIDYLINOSITOL-GLYCAN BIOSYNTHESIS CLASS F PROTEIN-RELATED"/>
    <property type="match status" value="1"/>
</dbReference>
<dbReference type="GO" id="GO:0016491">
    <property type="term" value="F:oxidoreductase activity"/>
    <property type="evidence" value="ECO:0007669"/>
    <property type="project" value="UniProtKB-KW"/>
</dbReference>
<evidence type="ECO:0008006" key="5">
    <source>
        <dbReference type="Google" id="ProtNLM"/>
    </source>
</evidence>
<dbReference type="OrthoDB" id="3772961at2"/>
<reference evidence="3 4" key="1">
    <citation type="submission" date="2019-10" db="EMBL/GenBank/DDBJ databases">
        <title>Nocardia macrotermitis sp. nov. and Nocardia aurantia sp. nov., isolated from the gut of fungus growing-termite Macrotermes natalensis.</title>
        <authorList>
            <person name="Benndorf R."/>
            <person name="Schwitalla J."/>
            <person name="Martin K."/>
            <person name="De Beer W."/>
            <person name="Kaster A.-K."/>
            <person name="Vollmers J."/>
            <person name="Poulsen M."/>
            <person name="Beemelmanns C."/>
        </authorList>
    </citation>
    <scope>NUCLEOTIDE SEQUENCE [LARGE SCALE GENOMIC DNA]</scope>
    <source>
        <strain evidence="3 4">RB20</strain>
    </source>
</reference>
<dbReference type="InterPro" id="IPR002347">
    <property type="entry name" value="SDR_fam"/>
</dbReference>
<dbReference type="PRINTS" id="PR00080">
    <property type="entry name" value="SDRFAMILY"/>
</dbReference>
<dbReference type="SUPFAM" id="SSF51735">
    <property type="entry name" value="NAD(P)-binding Rossmann-fold domains"/>
    <property type="match status" value="1"/>
</dbReference>
<dbReference type="Pfam" id="PF00106">
    <property type="entry name" value="adh_short"/>
    <property type="match status" value="1"/>
</dbReference>
<dbReference type="PRINTS" id="PR00081">
    <property type="entry name" value="GDHRDH"/>
</dbReference>
<protein>
    <recommendedName>
        <fullName evidence="5">Short-chain dehydrogenase</fullName>
    </recommendedName>
</protein>